<keyword evidence="1" id="KW-0472">Membrane</keyword>
<dbReference type="OrthoDB" id="5484241at2"/>
<evidence type="ECO:0000313" key="3">
    <source>
        <dbReference type="EMBL" id="MRG91492.1"/>
    </source>
</evidence>
<dbReference type="Pfam" id="PF12770">
    <property type="entry name" value="CHAT"/>
    <property type="match status" value="1"/>
</dbReference>
<feature type="transmembrane region" description="Helical" evidence="1">
    <location>
        <begin position="74"/>
        <end position="92"/>
    </location>
</feature>
<dbReference type="Gene3D" id="1.25.40.10">
    <property type="entry name" value="Tetratricopeptide repeat domain"/>
    <property type="match status" value="1"/>
</dbReference>
<dbReference type="EMBL" id="WJIE01000001">
    <property type="protein sequence ID" value="MRG91492.1"/>
    <property type="molecule type" value="Genomic_DNA"/>
</dbReference>
<dbReference type="InterPro" id="IPR011990">
    <property type="entry name" value="TPR-like_helical_dom_sf"/>
</dbReference>
<gene>
    <name evidence="3" type="ORF">GF068_06075</name>
</gene>
<dbReference type="InterPro" id="IPR024983">
    <property type="entry name" value="CHAT_dom"/>
</dbReference>
<accession>A0A6N7PH80</accession>
<dbReference type="Proteomes" id="UP000440224">
    <property type="component" value="Unassembled WGS sequence"/>
</dbReference>
<dbReference type="RefSeq" id="WP_153818276.1">
    <property type="nucleotide sequence ID" value="NZ_WJIE01000001.1"/>
</dbReference>
<name>A0A6N7PH80_9BACT</name>
<evidence type="ECO:0000259" key="2">
    <source>
        <dbReference type="Pfam" id="PF12770"/>
    </source>
</evidence>
<sequence length="1111" mass="115220">MSEEQDPRIEGLARRVREREQEELAELLRPLDRAERSGLADGVFAALDAEARGKDTKAPVVPIGKTKRAGARSAFVAALLAAALGAAVFFVARKDPPAPMAAYSLFVEGGNQTERGEPPPQDAVIRLDPASRLALALRPEAPVQGAIAVRAFLVRDGAARPWEAPIGVGAGGVIRIEGTAAALFGDVPEGAWELVLLVGRPEALPEESTLAKAAASGEGLAGTSMHRLRISLSRPRGEAPAGGGPGIGFSGCAAVRAGAGCELGADRTVRFFVPNVAPAEVVVRVDGAAVEARGEAVRGGARVSVEVPASARDVSVGPLRLSIVPPAVLPDALAEAEASRRRGDLERASSLVAKVLAEGSPEARRAALRQKARILLAMRGRFDEAAALFREALAQGRAAGRISDELDDTFALSYGLLLEKRAFGEVRVLLDGIGPLLAACPEGESKAAYYRGLLGVETGDLRAALAAFSAASAGAERLGLDVYRSAVLEQEAEVLAVLGRHEEATARLGDARALAGPAADACRRAQLASNAGWIALRASARSGEGLGEAKRALEEALAITRAGCPAGLGTVLVNLALVELEAGAAGAARARLEEARRAGGGAGLGGWQRMIEARLHVAEGKPEEALVAYEALRAEGERLLLPELVFEGALGRAEALVASGKRAEAREAFGEAARALVAWGRGVPLGEGRGTFLAARQRGARQAVDFLLREAEQGDTSAAGEALSAARRSLAGFVSAFHWIHRVSALPAEARARWDEAVAKYRRERAVLEERAAARGPGGVGLEAERAALRGALDRALAALGAEETGGEAALPVPAAGEALLVVHPAREGLAGFVMTDGGRVEARRLRAVPRGASPSERADAWLAPFRSALAGARRVRLVLPAELAEVDVHALPLDGAPLIERAAVVYSLDLAPRPAPSDVGATAVVIVDPTEDLPGARGSAGAVVAALQSRGLRVVELRGQAATHDAVRDALEMPSVRIVHYAGHATFDGPDGLEASLRLARRGRFSVADVMALSRVPDVVVLAGCDTARAAASLAESGGLGLAHAFLLKGARAALATPRPMGDALAEQATRLLYAEPIERDPATALRAATRALRLVSPELDWAALRLLGE</sequence>
<keyword evidence="1" id="KW-0812">Transmembrane</keyword>
<feature type="domain" description="CHAT" evidence="2">
    <location>
        <begin position="861"/>
        <end position="1110"/>
    </location>
</feature>
<protein>
    <submittedName>
        <fullName evidence="3">CHAT domain-containing protein</fullName>
    </submittedName>
</protein>
<reference evidence="3 4" key="1">
    <citation type="submission" date="2019-10" db="EMBL/GenBank/DDBJ databases">
        <title>A soil myxobacterium in the family Polyangiaceae.</title>
        <authorList>
            <person name="Li Y."/>
            <person name="Wang J."/>
        </authorList>
    </citation>
    <scope>NUCLEOTIDE SEQUENCE [LARGE SCALE GENOMIC DNA]</scope>
    <source>
        <strain evidence="3 4">DSM 14734</strain>
    </source>
</reference>
<evidence type="ECO:0000256" key="1">
    <source>
        <dbReference type="SAM" id="Phobius"/>
    </source>
</evidence>
<proteinExistence type="predicted"/>
<keyword evidence="4" id="KW-1185">Reference proteome</keyword>
<keyword evidence="1" id="KW-1133">Transmembrane helix</keyword>
<organism evidence="3 4">
    <name type="scientific">Polyangium spumosum</name>
    <dbReference type="NCBI Taxonomy" id="889282"/>
    <lineage>
        <taxon>Bacteria</taxon>
        <taxon>Pseudomonadati</taxon>
        <taxon>Myxococcota</taxon>
        <taxon>Polyangia</taxon>
        <taxon>Polyangiales</taxon>
        <taxon>Polyangiaceae</taxon>
        <taxon>Polyangium</taxon>
    </lineage>
</organism>
<dbReference type="AlphaFoldDB" id="A0A6N7PH80"/>
<evidence type="ECO:0000313" key="4">
    <source>
        <dbReference type="Proteomes" id="UP000440224"/>
    </source>
</evidence>
<comment type="caution">
    <text evidence="3">The sequence shown here is derived from an EMBL/GenBank/DDBJ whole genome shotgun (WGS) entry which is preliminary data.</text>
</comment>